<sequence>MRKPTALLPSSPHDIDRYTHTRTRTHITQKDAHSDRRTHTRTHTYTHAHI</sequence>
<accession>J9ETQ0</accession>
<organism evidence="2 3">
    <name type="scientific">Wuchereria bancrofti</name>
    <dbReference type="NCBI Taxonomy" id="6293"/>
    <lineage>
        <taxon>Eukaryota</taxon>
        <taxon>Metazoa</taxon>
        <taxon>Ecdysozoa</taxon>
        <taxon>Nematoda</taxon>
        <taxon>Chromadorea</taxon>
        <taxon>Rhabditida</taxon>
        <taxon>Spirurina</taxon>
        <taxon>Spiruromorpha</taxon>
        <taxon>Filarioidea</taxon>
        <taxon>Onchocercidae</taxon>
        <taxon>Wuchereria</taxon>
    </lineage>
</organism>
<reference evidence="3" key="1">
    <citation type="submission" date="2012-08" db="EMBL/GenBank/DDBJ databases">
        <title>The Genome Sequence of Wuchereria bancrofti.</title>
        <authorList>
            <person name="Nutman T.B."/>
            <person name="Fink D.L."/>
            <person name="Russ C."/>
            <person name="Young S."/>
            <person name="Zeng Q."/>
            <person name="Koehrsen M."/>
            <person name="Alvarado L."/>
            <person name="Berlin A."/>
            <person name="Chapman S.B."/>
            <person name="Chen Z."/>
            <person name="Freedman E."/>
            <person name="Gellesch M."/>
            <person name="Goldberg J."/>
            <person name="Griggs A."/>
            <person name="Gujja S."/>
            <person name="Heilman E.R."/>
            <person name="Heiman D."/>
            <person name="Hepburn T."/>
            <person name="Howarth C."/>
            <person name="Jen D."/>
            <person name="Larson L."/>
            <person name="Lewis B."/>
            <person name="Mehta T."/>
            <person name="Park D."/>
            <person name="Pearson M."/>
            <person name="Roberts A."/>
            <person name="Saif S."/>
            <person name="Shea T."/>
            <person name="Shenoy N."/>
            <person name="Sisk P."/>
            <person name="Stolte C."/>
            <person name="Sykes S."/>
            <person name="Walk T."/>
            <person name="White J."/>
            <person name="Yandava C."/>
            <person name="Haas B."/>
            <person name="Henn M.R."/>
            <person name="Nusbaum C."/>
            <person name="Birren B."/>
        </authorList>
    </citation>
    <scope>NUCLEOTIDE SEQUENCE [LARGE SCALE GENOMIC DNA]</scope>
    <source>
        <strain evidence="3">NA</strain>
    </source>
</reference>
<evidence type="ECO:0000313" key="3">
    <source>
        <dbReference type="Proteomes" id="UP000004810"/>
    </source>
</evidence>
<gene>
    <name evidence="2" type="ORF">WUBG_10487</name>
</gene>
<feature type="compositionally biased region" description="Basic residues" evidence="1">
    <location>
        <begin position="38"/>
        <end position="50"/>
    </location>
</feature>
<dbReference type="EMBL" id="ADBV01006369">
    <property type="protein sequence ID" value="EJW78604.1"/>
    <property type="molecule type" value="Genomic_DNA"/>
</dbReference>
<dbReference type="AlphaFoldDB" id="J9ETQ0"/>
<proteinExistence type="predicted"/>
<name>J9ETQ0_WUCBA</name>
<protein>
    <submittedName>
        <fullName evidence="2">Uncharacterized protein</fullName>
    </submittedName>
</protein>
<feature type="region of interest" description="Disordered" evidence="1">
    <location>
        <begin position="1"/>
        <end position="50"/>
    </location>
</feature>
<dbReference type="Proteomes" id="UP000004810">
    <property type="component" value="Unassembled WGS sequence"/>
</dbReference>
<evidence type="ECO:0000256" key="1">
    <source>
        <dbReference type="SAM" id="MobiDB-lite"/>
    </source>
</evidence>
<evidence type="ECO:0000313" key="2">
    <source>
        <dbReference type="EMBL" id="EJW78604.1"/>
    </source>
</evidence>
<comment type="caution">
    <text evidence="2">The sequence shown here is derived from an EMBL/GenBank/DDBJ whole genome shotgun (WGS) entry which is preliminary data.</text>
</comment>
<feature type="compositionally biased region" description="Basic and acidic residues" evidence="1">
    <location>
        <begin position="28"/>
        <end position="37"/>
    </location>
</feature>